<dbReference type="EMBL" id="BJYX01000014">
    <property type="protein sequence ID" value="GEO30885.1"/>
    <property type="molecule type" value="Genomic_DNA"/>
</dbReference>
<organism evidence="8 9">
    <name type="scientific">Terrabacter aerolatus</name>
    <dbReference type="NCBI Taxonomy" id="422442"/>
    <lineage>
        <taxon>Bacteria</taxon>
        <taxon>Bacillati</taxon>
        <taxon>Actinomycetota</taxon>
        <taxon>Actinomycetes</taxon>
        <taxon>Micrococcales</taxon>
        <taxon>Intrasporangiaceae</taxon>
        <taxon>Terrabacter</taxon>
    </lineage>
</organism>
<keyword evidence="3 6" id="KW-1133">Transmembrane helix</keyword>
<name>A0A512D341_9MICO</name>
<evidence type="ECO:0000313" key="9">
    <source>
        <dbReference type="Proteomes" id="UP000321534"/>
    </source>
</evidence>
<dbReference type="PROSITE" id="PS50234">
    <property type="entry name" value="VWFA"/>
    <property type="match status" value="1"/>
</dbReference>
<dbReference type="PANTHER" id="PTHR22550:SF5">
    <property type="entry name" value="LEUCINE ZIPPER PROTEIN 4"/>
    <property type="match status" value="1"/>
</dbReference>
<evidence type="ECO:0000313" key="8">
    <source>
        <dbReference type="EMBL" id="GEO30885.1"/>
    </source>
</evidence>
<dbReference type="Proteomes" id="UP000321534">
    <property type="component" value="Unassembled WGS sequence"/>
</dbReference>
<feature type="domain" description="VWFA" evidence="7">
    <location>
        <begin position="88"/>
        <end position="300"/>
    </location>
</feature>
<evidence type="ECO:0000256" key="6">
    <source>
        <dbReference type="SAM" id="Phobius"/>
    </source>
</evidence>
<evidence type="ECO:0000256" key="4">
    <source>
        <dbReference type="ARBA" id="ARBA00023136"/>
    </source>
</evidence>
<dbReference type="SUPFAM" id="SSF53300">
    <property type="entry name" value="vWA-like"/>
    <property type="match status" value="1"/>
</dbReference>
<dbReference type="InterPro" id="IPR002035">
    <property type="entry name" value="VWF_A"/>
</dbReference>
<evidence type="ECO:0000259" key="7">
    <source>
        <dbReference type="PROSITE" id="PS50234"/>
    </source>
</evidence>
<protein>
    <recommendedName>
        <fullName evidence="7">VWFA domain-containing protein</fullName>
    </recommendedName>
</protein>
<sequence length="340" mass="34533">MSGVSLTWPWALVALLVVPVLVVAYRRGLRAQERRRAALAADGLVTAAPDRSRRRHLGPALLLAALTVVLLSLTRPVAPVAEPHREGTVVLAFDVSGSMAATDVKPSRLEAAKAAARAFVAKQPPSVRIGVVAFGGTGLVTQRPTDDRAAVLAAVARLKPSGDTSLTDGILAGLGAIVGKPVKPPVDTENGPAPGTGSGSGATQETPIGYHGGTAIVLLTDGEDTTDAGPSAAAELASSAGVRIEPIGLGTPAGTTIQVDGFTVATALDEPSLQAVAQRTGGTYRRASDAASLAAVYDAIDVQWTTRTVPHEVTSWLAALAGLLLLGGATVSVLRQGRVV</sequence>
<reference evidence="8 9" key="1">
    <citation type="submission" date="2019-07" db="EMBL/GenBank/DDBJ databases">
        <title>Whole genome shotgun sequence of Terrabacter aerolatus NBRC 106305.</title>
        <authorList>
            <person name="Hosoyama A."/>
            <person name="Uohara A."/>
            <person name="Ohji S."/>
            <person name="Ichikawa N."/>
        </authorList>
    </citation>
    <scope>NUCLEOTIDE SEQUENCE [LARGE SCALE GENOMIC DNA]</scope>
    <source>
        <strain evidence="8 9">NBRC 106305</strain>
    </source>
</reference>
<feature type="transmembrane region" description="Helical" evidence="6">
    <location>
        <begin position="60"/>
        <end position="78"/>
    </location>
</feature>
<keyword evidence="1" id="KW-1003">Cell membrane</keyword>
<dbReference type="InterPro" id="IPR050768">
    <property type="entry name" value="UPF0353/GerABKA_families"/>
</dbReference>
<keyword evidence="9" id="KW-1185">Reference proteome</keyword>
<comment type="caution">
    <text evidence="8">The sequence shown here is derived from an EMBL/GenBank/DDBJ whole genome shotgun (WGS) entry which is preliminary data.</text>
</comment>
<keyword evidence="4 6" id="KW-0472">Membrane</keyword>
<keyword evidence="2 6" id="KW-0812">Transmembrane</keyword>
<dbReference type="Pfam" id="PF13519">
    <property type="entry name" value="VWA_2"/>
    <property type="match status" value="1"/>
</dbReference>
<gene>
    <name evidence="8" type="ORF">TAE01_26950</name>
</gene>
<evidence type="ECO:0000256" key="2">
    <source>
        <dbReference type="ARBA" id="ARBA00022692"/>
    </source>
</evidence>
<evidence type="ECO:0000256" key="5">
    <source>
        <dbReference type="SAM" id="MobiDB-lite"/>
    </source>
</evidence>
<dbReference type="AlphaFoldDB" id="A0A512D341"/>
<dbReference type="PANTHER" id="PTHR22550">
    <property type="entry name" value="SPORE GERMINATION PROTEIN"/>
    <property type="match status" value="1"/>
</dbReference>
<dbReference type="Gene3D" id="3.40.50.410">
    <property type="entry name" value="von Willebrand factor, type A domain"/>
    <property type="match status" value="1"/>
</dbReference>
<feature type="transmembrane region" description="Helical" evidence="6">
    <location>
        <begin position="6"/>
        <end position="25"/>
    </location>
</feature>
<dbReference type="RefSeq" id="WP_147067237.1">
    <property type="nucleotide sequence ID" value="NZ_BAAARO010000001.1"/>
</dbReference>
<dbReference type="OrthoDB" id="8882959at2"/>
<dbReference type="SMART" id="SM00327">
    <property type="entry name" value="VWA"/>
    <property type="match status" value="1"/>
</dbReference>
<evidence type="ECO:0000256" key="1">
    <source>
        <dbReference type="ARBA" id="ARBA00022475"/>
    </source>
</evidence>
<accession>A0A512D341</accession>
<proteinExistence type="predicted"/>
<dbReference type="InterPro" id="IPR036465">
    <property type="entry name" value="vWFA_dom_sf"/>
</dbReference>
<feature type="region of interest" description="Disordered" evidence="5">
    <location>
        <begin position="182"/>
        <end position="207"/>
    </location>
</feature>
<evidence type="ECO:0000256" key="3">
    <source>
        <dbReference type="ARBA" id="ARBA00022989"/>
    </source>
</evidence>